<protein>
    <submittedName>
        <fullName evidence="1">Uncharacterized protein</fullName>
    </submittedName>
</protein>
<dbReference type="EMBL" id="JAIVGD010000002">
    <property type="protein sequence ID" value="KAH0778684.1"/>
    <property type="molecule type" value="Genomic_DNA"/>
</dbReference>
<comment type="caution">
    <text evidence="1">The sequence shown here is derived from an EMBL/GenBank/DDBJ whole genome shotgun (WGS) entry which is preliminary data.</text>
</comment>
<keyword evidence="2" id="KW-1185">Reference proteome</keyword>
<dbReference type="Proteomes" id="UP000826656">
    <property type="component" value="Unassembled WGS sequence"/>
</dbReference>
<evidence type="ECO:0000313" key="2">
    <source>
        <dbReference type="Proteomes" id="UP000826656"/>
    </source>
</evidence>
<reference evidence="1 2" key="1">
    <citation type="journal article" date="2021" name="bioRxiv">
        <title>Chromosome-scale and haplotype-resolved genome assembly of a tetraploid potato cultivar.</title>
        <authorList>
            <person name="Sun H."/>
            <person name="Jiao W.-B."/>
            <person name="Krause K."/>
            <person name="Campoy J.A."/>
            <person name="Goel M."/>
            <person name="Folz-Donahue K."/>
            <person name="Kukat C."/>
            <person name="Huettel B."/>
            <person name="Schneeberger K."/>
        </authorList>
    </citation>
    <scope>NUCLEOTIDE SEQUENCE [LARGE SCALE GENOMIC DNA]</scope>
    <source>
        <strain evidence="1">SolTubOtavaFocal</strain>
        <tissue evidence="1">Leaves</tissue>
    </source>
</reference>
<evidence type="ECO:0000313" key="1">
    <source>
        <dbReference type="EMBL" id="KAH0778684.1"/>
    </source>
</evidence>
<organism evidence="1 2">
    <name type="scientific">Solanum tuberosum</name>
    <name type="common">Potato</name>
    <dbReference type="NCBI Taxonomy" id="4113"/>
    <lineage>
        <taxon>Eukaryota</taxon>
        <taxon>Viridiplantae</taxon>
        <taxon>Streptophyta</taxon>
        <taxon>Embryophyta</taxon>
        <taxon>Tracheophyta</taxon>
        <taxon>Spermatophyta</taxon>
        <taxon>Magnoliopsida</taxon>
        <taxon>eudicotyledons</taxon>
        <taxon>Gunneridae</taxon>
        <taxon>Pentapetalae</taxon>
        <taxon>asterids</taxon>
        <taxon>lamiids</taxon>
        <taxon>Solanales</taxon>
        <taxon>Solanaceae</taxon>
        <taxon>Solanoideae</taxon>
        <taxon>Solaneae</taxon>
        <taxon>Solanum</taxon>
    </lineage>
</organism>
<accession>A0ABQ7WD57</accession>
<proteinExistence type="predicted"/>
<sequence length="154" mass="18019">MLRTVKSELNPVAFLSFLASRKHTCSMRCVILLCFLHLTGWTVDRKITSIRPAVKPKQIQIFPKDLVFDGEREILERAVILNWMKQWLTWLSWYHTVALSPDVTIDQLFDVPMCATSWKRSNEDYELIKFSFRGGIEAKKFVHATTIYMEGQFC</sequence>
<name>A0ABQ7WD57_SOLTU</name>
<gene>
    <name evidence="1" type="ORF">KY290_005111</name>
</gene>